<evidence type="ECO:0000256" key="4">
    <source>
        <dbReference type="ARBA" id="ARBA00022692"/>
    </source>
</evidence>
<keyword evidence="11" id="KW-1185">Reference proteome</keyword>
<dbReference type="NCBIfam" id="TIGR01726">
    <property type="entry name" value="HEQRo_perm_3TM"/>
    <property type="match status" value="1"/>
</dbReference>
<evidence type="ECO:0000256" key="5">
    <source>
        <dbReference type="ARBA" id="ARBA00022970"/>
    </source>
</evidence>
<keyword evidence="7 8" id="KW-0472">Membrane</keyword>
<dbReference type="Proteomes" id="UP001164390">
    <property type="component" value="Chromosome"/>
</dbReference>
<dbReference type="KEGG" id="sgrg:L0C25_14675"/>
<gene>
    <name evidence="10" type="primary">ehuD</name>
    <name evidence="10" type="ORF">L0C25_14675</name>
</gene>
<keyword evidence="2 8" id="KW-0813">Transport</keyword>
<proteinExistence type="inferred from homology"/>
<feature type="transmembrane region" description="Helical" evidence="8">
    <location>
        <begin position="65"/>
        <end position="87"/>
    </location>
</feature>
<keyword evidence="5" id="KW-0029">Amino-acid transport</keyword>
<evidence type="ECO:0000256" key="3">
    <source>
        <dbReference type="ARBA" id="ARBA00022475"/>
    </source>
</evidence>
<evidence type="ECO:0000256" key="2">
    <source>
        <dbReference type="ARBA" id="ARBA00022448"/>
    </source>
</evidence>
<feature type="domain" description="ABC transmembrane type-1" evidence="9">
    <location>
        <begin position="29"/>
        <end position="217"/>
    </location>
</feature>
<keyword evidence="4 8" id="KW-0812">Transmembrane</keyword>
<dbReference type="CDD" id="cd06261">
    <property type="entry name" value="TM_PBP2"/>
    <property type="match status" value="1"/>
</dbReference>
<keyword evidence="6 8" id="KW-1133">Transmembrane helix</keyword>
<dbReference type="InterPro" id="IPR010065">
    <property type="entry name" value="AA_ABC_transptr_permease_3TM"/>
</dbReference>
<name>A0AA46TF92_9ACTN</name>
<protein>
    <submittedName>
        <fullName evidence="10">Ectoine/hydroxyectoine ABC transporter permease subunit EhuD</fullName>
    </submittedName>
</protein>
<dbReference type="InterPro" id="IPR043429">
    <property type="entry name" value="ArtM/GltK/GlnP/TcyL/YhdX-like"/>
</dbReference>
<evidence type="ECO:0000256" key="7">
    <source>
        <dbReference type="ARBA" id="ARBA00023136"/>
    </source>
</evidence>
<dbReference type="GO" id="GO:0043190">
    <property type="term" value="C:ATP-binding cassette (ABC) transporter complex"/>
    <property type="evidence" value="ECO:0007669"/>
    <property type="project" value="InterPro"/>
</dbReference>
<dbReference type="PROSITE" id="PS50928">
    <property type="entry name" value="ABC_TM1"/>
    <property type="match status" value="1"/>
</dbReference>
<evidence type="ECO:0000256" key="8">
    <source>
        <dbReference type="RuleBase" id="RU363032"/>
    </source>
</evidence>
<dbReference type="AlphaFoldDB" id="A0AA46TF92"/>
<dbReference type="Gene3D" id="1.10.3720.10">
    <property type="entry name" value="MetI-like"/>
    <property type="match status" value="1"/>
</dbReference>
<dbReference type="InterPro" id="IPR035906">
    <property type="entry name" value="MetI-like_sf"/>
</dbReference>
<feature type="transmembrane region" description="Helical" evidence="8">
    <location>
        <begin position="195"/>
        <end position="217"/>
    </location>
</feature>
<reference evidence="10" key="1">
    <citation type="submission" date="2022-01" db="EMBL/GenBank/DDBJ databases">
        <title>Nocardioidaceae gen. sp. A5X3R13.</title>
        <authorList>
            <person name="Lopez Marin M.A."/>
            <person name="Uhlik O."/>
        </authorList>
    </citation>
    <scope>NUCLEOTIDE SEQUENCE</scope>
    <source>
        <strain evidence="10">A5X3R13</strain>
    </source>
</reference>
<evidence type="ECO:0000313" key="10">
    <source>
        <dbReference type="EMBL" id="UYM03784.1"/>
    </source>
</evidence>
<comment type="similarity">
    <text evidence="8">Belongs to the binding-protein-dependent transport system permease family.</text>
</comment>
<accession>A0AA46TF92</accession>
<dbReference type="GO" id="GO:0006865">
    <property type="term" value="P:amino acid transport"/>
    <property type="evidence" value="ECO:0007669"/>
    <property type="project" value="UniProtKB-KW"/>
</dbReference>
<evidence type="ECO:0000313" key="11">
    <source>
        <dbReference type="Proteomes" id="UP001164390"/>
    </source>
</evidence>
<organism evidence="10 11">
    <name type="scientific">Solicola gregarius</name>
    <dbReference type="NCBI Taxonomy" id="2908642"/>
    <lineage>
        <taxon>Bacteria</taxon>
        <taxon>Bacillati</taxon>
        <taxon>Actinomycetota</taxon>
        <taxon>Actinomycetes</taxon>
        <taxon>Propionibacteriales</taxon>
        <taxon>Nocardioidaceae</taxon>
        <taxon>Solicola</taxon>
    </lineage>
</organism>
<comment type="subcellular location">
    <subcellularLocation>
        <location evidence="1 8">Cell membrane</location>
        <topology evidence="1 8">Multi-pass membrane protein</topology>
    </subcellularLocation>
</comment>
<dbReference type="PANTHER" id="PTHR30614">
    <property type="entry name" value="MEMBRANE COMPONENT OF AMINO ACID ABC TRANSPORTER"/>
    <property type="match status" value="1"/>
</dbReference>
<feature type="transmembrane region" description="Helical" evidence="8">
    <location>
        <begin position="28"/>
        <end position="53"/>
    </location>
</feature>
<sequence>MNESMILAADELWDNGYAADIFPELLDAFWLTIRLTLVGMAIALVLGLIVAVVRYPRIPVLSRLFDFYVLFIRGTPLLVQIFAVYFILPDYGITLSGFVTGVLVLGINYSAYTAEVYRAGIEALPKGQWEAATALNLPRGRTWTKIVLPQSIAPTIPVLGNYLIQMFKDTALLYAIGSPEVMTVARQIGQTNGEFLEPLTIAGIMYLVISYISSLGIKRLERHYALAA</sequence>
<evidence type="ECO:0000259" key="9">
    <source>
        <dbReference type="PROSITE" id="PS50928"/>
    </source>
</evidence>
<dbReference type="PANTHER" id="PTHR30614:SF0">
    <property type="entry name" value="L-CYSTINE TRANSPORT SYSTEM PERMEASE PROTEIN TCYL"/>
    <property type="match status" value="1"/>
</dbReference>
<dbReference type="GO" id="GO:0022857">
    <property type="term" value="F:transmembrane transporter activity"/>
    <property type="evidence" value="ECO:0007669"/>
    <property type="project" value="InterPro"/>
</dbReference>
<dbReference type="Pfam" id="PF00528">
    <property type="entry name" value="BPD_transp_1"/>
    <property type="match status" value="1"/>
</dbReference>
<dbReference type="SUPFAM" id="SSF161098">
    <property type="entry name" value="MetI-like"/>
    <property type="match status" value="1"/>
</dbReference>
<dbReference type="EMBL" id="CP094970">
    <property type="protein sequence ID" value="UYM03784.1"/>
    <property type="molecule type" value="Genomic_DNA"/>
</dbReference>
<evidence type="ECO:0000256" key="6">
    <source>
        <dbReference type="ARBA" id="ARBA00022989"/>
    </source>
</evidence>
<feature type="transmembrane region" description="Helical" evidence="8">
    <location>
        <begin position="93"/>
        <end position="112"/>
    </location>
</feature>
<evidence type="ECO:0000256" key="1">
    <source>
        <dbReference type="ARBA" id="ARBA00004651"/>
    </source>
</evidence>
<dbReference type="NCBIfam" id="TIGR03003">
    <property type="entry name" value="ectoine_ehuD"/>
    <property type="match status" value="1"/>
</dbReference>
<dbReference type="RefSeq" id="WP_271632427.1">
    <property type="nucleotide sequence ID" value="NZ_CP094970.1"/>
</dbReference>
<dbReference type="InterPro" id="IPR014341">
    <property type="entry name" value="Ectoine_EhuD"/>
</dbReference>
<dbReference type="InterPro" id="IPR000515">
    <property type="entry name" value="MetI-like"/>
</dbReference>
<keyword evidence="3" id="KW-1003">Cell membrane</keyword>